<keyword evidence="5 6" id="KW-0472">Membrane</keyword>
<dbReference type="GO" id="GO:0015035">
    <property type="term" value="F:protein-disulfide reductase activity"/>
    <property type="evidence" value="ECO:0007669"/>
    <property type="project" value="InterPro"/>
</dbReference>
<dbReference type="GO" id="GO:0005886">
    <property type="term" value="C:plasma membrane"/>
    <property type="evidence" value="ECO:0007669"/>
    <property type="project" value="UniProtKB-SubCell"/>
</dbReference>
<comment type="caution">
    <text evidence="7">The sequence shown here is derived from an EMBL/GenBank/DDBJ whole genome shotgun (WGS) entry which is preliminary data.</text>
</comment>
<proteinExistence type="predicted"/>
<feature type="transmembrane region" description="Helical" evidence="6">
    <location>
        <begin position="9"/>
        <end position="28"/>
    </location>
</feature>
<dbReference type="Proteomes" id="UP000216779">
    <property type="component" value="Unassembled WGS sequence"/>
</dbReference>
<feature type="transmembrane region" description="Helical" evidence="6">
    <location>
        <begin position="140"/>
        <end position="159"/>
    </location>
</feature>
<dbReference type="InterPro" id="IPR023380">
    <property type="entry name" value="DsbB-like_sf"/>
</dbReference>
<comment type="subcellular location">
    <subcellularLocation>
        <location evidence="1">Cell membrane</location>
        <topology evidence="1">Multi-pass membrane protein</topology>
    </subcellularLocation>
</comment>
<dbReference type="EMBL" id="NCBC01000579">
    <property type="protein sequence ID" value="OYV74337.1"/>
    <property type="molecule type" value="Genomic_DNA"/>
</dbReference>
<evidence type="ECO:0000256" key="1">
    <source>
        <dbReference type="ARBA" id="ARBA00004651"/>
    </source>
</evidence>
<protein>
    <recommendedName>
        <fullName evidence="9">Disulfide bond formation protein B</fullName>
    </recommendedName>
</protein>
<keyword evidence="4 6" id="KW-1133">Transmembrane helix</keyword>
<dbReference type="GO" id="GO:0006457">
    <property type="term" value="P:protein folding"/>
    <property type="evidence" value="ECO:0007669"/>
    <property type="project" value="InterPro"/>
</dbReference>
<evidence type="ECO:0008006" key="9">
    <source>
        <dbReference type="Google" id="ProtNLM"/>
    </source>
</evidence>
<feature type="transmembrane region" description="Helical" evidence="6">
    <location>
        <begin position="66"/>
        <end position="86"/>
    </location>
</feature>
<keyword evidence="2" id="KW-1003">Cell membrane</keyword>
<evidence type="ECO:0000256" key="4">
    <source>
        <dbReference type="ARBA" id="ARBA00022989"/>
    </source>
</evidence>
<feature type="transmembrane region" description="Helical" evidence="6">
    <location>
        <begin position="40"/>
        <end position="59"/>
    </location>
</feature>
<dbReference type="PANTHER" id="PTHR36570">
    <property type="entry name" value="DISULFIDE BOND FORMATION PROTEIN B"/>
    <property type="match status" value="1"/>
</dbReference>
<dbReference type="PANTHER" id="PTHR36570:SF3">
    <property type="entry name" value="DISULFIDE BOND FORMATION PROTEIN B"/>
    <property type="match status" value="1"/>
</dbReference>
<evidence type="ECO:0000313" key="7">
    <source>
        <dbReference type="EMBL" id="OYV74337.1"/>
    </source>
</evidence>
<evidence type="ECO:0000256" key="3">
    <source>
        <dbReference type="ARBA" id="ARBA00022692"/>
    </source>
</evidence>
<evidence type="ECO:0000256" key="6">
    <source>
        <dbReference type="SAM" id="Phobius"/>
    </source>
</evidence>
<name>A0A257SMJ7_9PROT</name>
<dbReference type="SUPFAM" id="SSF158442">
    <property type="entry name" value="DsbB-like"/>
    <property type="match status" value="1"/>
</dbReference>
<dbReference type="Pfam" id="PF02600">
    <property type="entry name" value="DsbB"/>
    <property type="match status" value="1"/>
</dbReference>
<accession>A0A257SMJ7</accession>
<dbReference type="AlphaFoldDB" id="A0A257SMJ7"/>
<evidence type="ECO:0000256" key="5">
    <source>
        <dbReference type="ARBA" id="ARBA00023136"/>
    </source>
</evidence>
<evidence type="ECO:0000256" key="2">
    <source>
        <dbReference type="ARBA" id="ARBA00022475"/>
    </source>
</evidence>
<evidence type="ECO:0000313" key="8">
    <source>
        <dbReference type="Proteomes" id="UP000216779"/>
    </source>
</evidence>
<sequence>MRKYGIDGIAAFAVLSGSAALGIVLWLQFDRGTAPCSLCIYQRLADLLMIAGAGGALLWHGGMRPALLWIAALAALGGAAAGAWQWHLVAMAPQVESCSAVRFLETSPAWGPWGSDFAASLSGQGSCATAGGKRWLGLPITHWSVLVFGGNALLLGIAARGARHRA</sequence>
<dbReference type="InterPro" id="IPR050183">
    <property type="entry name" value="DsbB"/>
</dbReference>
<dbReference type="Gene3D" id="1.20.1550.10">
    <property type="entry name" value="DsbB-like"/>
    <property type="match status" value="1"/>
</dbReference>
<reference evidence="7 8" key="1">
    <citation type="submission" date="2017-03" db="EMBL/GenBank/DDBJ databases">
        <title>Lifting the veil on microbial sulfur biogeochemistry in mining wastewaters.</title>
        <authorList>
            <person name="Kantor R.S."/>
            <person name="Colenbrander Nelson T."/>
            <person name="Marshall S."/>
            <person name="Bennett D."/>
            <person name="Apte S."/>
            <person name="Camacho D."/>
            <person name="Thomas B.C."/>
            <person name="Warren L.A."/>
            <person name="Banfield J.F."/>
        </authorList>
    </citation>
    <scope>NUCLEOTIDE SEQUENCE [LARGE SCALE GENOMIC DNA]</scope>
    <source>
        <strain evidence="7">21-59-9</strain>
    </source>
</reference>
<keyword evidence="3 6" id="KW-0812">Transmembrane</keyword>
<organism evidence="7 8">
    <name type="scientific">Acidithiobacillus ferrivorans</name>
    <dbReference type="NCBI Taxonomy" id="160808"/>
    <lineage>
        <taxon>Bacteria</taxon>
        <taxon>Pseudomonadati</taxon>
        <taxon>Pseudomonadota</taxon>
        <taxon>Acidithiobacillia</taxon>
        <taxon>Acidithiobacillales</taxon>
        <taxon>Acidithiobacillaceae</taxon>
        <taxon>Acidithiobacillus</taxon>
    </lineage>
</organism>
<dbReference type="InterPro" id="IPR003752">
    <property type="entry name" value="DiS_bond_form_DsbB/BdbC"/>
</dbReference>
<gene>
    <name evidence="7" type="ORF">B7Z70_12110</name>
</gene>